<sequence length="389" mass="42983">MKTRPSSSTGLMQRSLAALLALLFCFSCLPPPAYAQDRGERKTLLQLLFGKKPKKAAVEEIITPRQTRPRTRKRNPAANTTATAASQDQPQPVTKAENARKILVIGDFLANSLGDGLTAAFETSPNVVVENRNSVASGLVREDHYDWQAQLPTFIDEIKPAMVVIMIGANDRQQMAINGTREKFRTEAWLKEYEVRAAKLAAAVRSRNLPLLWVGLPAFQSPSMTADALQFNGMFRTQVERAGGEFIDVWDGFVDENGKFVITGSDVNGQQVRLRNSDGMNLTRAGRRKLAFYVEKSAKRLLGDTASPELVRLDASNLPELLDLPPAENNRIVRTPPISLIDPELDGGKELLGARAMPVMLDQSARRLLIEKGEMEAAPAGRIDDYRMK</sequence>
<keyword evidence="2" id="KW-0732">Signal</keyword>
<name>A0A2U2DV99_9HYPH</name>
<dbReference type="EMBL" id="QFBC01000002">
    <property type="protein sequence ID" value="PWE57253.1"/>
    <property type="molecule type" value="Genomic_DNA"/>
</dbReference>
<evidence type="ECO:0000256" key="1">
    <source>
        <dbReference type="SAM" id="MobiDB-lite"/>
    </source>
</evidence>
<organism evidence="3 4">
    <name type="scientific">Metarhizobium album</name>
    <dbReference type="NCBI Taxonomy" id="2182425"/>
    <lineage>
        <taxon>Bacteria</taxon>
        <taxon>Pseudomonadati</taxon>
        <taxon>Pseudomonadota</taxon>
        <taxon>Alphaproteobacteria</taxon>
        <taxon>Hyphomicrobiales</taxon>
        <taxon>Rhizobiaceae</taxon>
        <taxon>Metarhizobium</taxon>
    </lineage>
</organism>
<feature type="region of interest" description="Disordered" evidence="1">
    <location>
        <begin position="62"/>
        <end position="94"/>
    </location>
</feature>
<proteinExistence type="predicted"/>
<accession>A0A2U2DV99</accession>
<dbReference type="Gene3D" id="3.40.50.1110">
    <property type="entry name" value="SGNH hydrolase"/>
    <property type="match status" value="1"/>
</dbReference>
<protein>
    <submittedName>
        <fullName evidence="3">DUF459 domain-containing protein</fullName>
    </submittedName>
</protein>
<feature type="compositionally biased region" description="Low complexity" evidence="1">
    <location>
        <begin position="76"/>
        <end position="85"/>
    </location>
</feature>
<dbReference type="InterPro" id="IPR036514">
    <property type="entry name" value="SGNH_hydro_sf"/>
</dbReference>
<evidence type="ECO:0000313" key="4">
    <source>
        <dbReference type="Proteomes" id="UP000245252"/>
    </source>
</evidence>
<dbReference type="AlphaFoldDB" id="A0A2U2DV99"/>
<reference evidence="3 4" key="1">
    <citation type="submission" date="2018-05" db="EMBL/GenBank/DDBJ databases">
        <title>The draft genome of strain NS-104.</title>
        <authorList>
            <person name="Hang P."/>
            <person name="Jiang J."/>
        </authorList>
    </citation>
    <scope>NUCLEOTIDE SEQUENCE [LARGE SCALE GENOMIC DNA]</scope>
    <source>
        <strain evidence="3 4">NS-104</strain>
    </source>
</reference>
<dbReference type="CDD" id="cd01829">
    <property type="entry name" value="SGNH_hydrolase_peri2"/>
    <property type="match status" value="1"/>
</dbReference>
<dbReference type="GO" id="GO:0016788">
    <property type="term" value="F:hydrolase activity, acting on ester bonds"/>
    <property type="evidence" value="ECO:0007669"/>
    <property type="project" value="UniProtKB-ARBA"/>
</dbReference>
<dbReference type="InterPro" id="IPR007407">
    <property type="entry name" value="DUF459"/>
</dbReference>
<dbReference type="Proteomes" id="UP000245252">
    <property type="component" value="Unassembled WGS sequence"/>
</dbReference>
<dbReference type="OrthoDB" id="9805649at2"/>
<feature type="signal peptide" evidence="2">
    <location>
        <begin position="1"/>
        <end position="35"/>
    </location>
</feature>
<evidence type="ECO:0000313" key="3">
    <source>
        <dbReference type="EMBL" id="PWE57253.1"/>
    </source>
</evidence>
<feature type="chain" id="PRO_5015786894" evidence="2">
    <location>
        <begin position="36"/>
        <end position="389"/>
    </location>
</feature>
<keyword evidence="4" id="KW-1185">Reference proteome</keyword>
<evidence type="ECO:0000256" key="2">
    <source>
        <dbReference type="SAM" id="SignalP"/>
    </source>
</evidence>
<dbReference type="Pfam" id="PF04311">
    <property type="entry name" value="DUF459"/>
    <property type="match status" value="1"/>
</dbReference>
<dbReference type="SUPFAM" id="SSF52266">
    <property type="entry name" value="SGNH hydrolase"/>
    <property type="match status" value="1"/>
</dbReference>
<gene>
    <name evidence="3" type="ORF">DEM27_06345</name>
</gene>
<comment type="caution">
    <text evidence="3">The sequence shown here is derived from an EMBL/GenBank/DDBJ whole genome shotgun (WGS) entry which is preliminary data.</text>
</comment>